<feature type="non-terminal residue" evidence="1">
    <location>
        <position position="92"/>
    </location>
</feature>
<organism evidence="1">
    <name type="scientific">marine sediment metagenome</name>
    <dbReference type="NCBI Taxonomy" id="412755"/>
    <lineage>
        <taxon>unclassified sequences</taxon>
        <taxon>metagenomes</taxon>
        <taxon>ecological metagenomes</taxon>
    </lineage>
</organism>
<dbReference type="EMBL" id="BARW01010616">
    <property type="protein sequence ID" value="GAI78466.1"/>
    <property type="molecule type" value="Genomic_DNA"/>
</dbReference>
<protein>
    <submittedName>
        <fullName evidence="1">Uncharacterized protein</fullName>
    </submittedName>
</protein>
<sequence length="92" mass="10958">MKEFKINDYITLRLEKDKINVYINDIKIIQCKYLLLQDPNDNSIVYDEDFLSIDRLAEKLDKSLELNDSIEVLDYQLDPEVEFWAHCSNIQS</sequence>
<accession>X1SH79</accession>
<evidence type="ECO:0000313" key="1">
    <source>
        <dbReference type="EMBL" id="GAI78466.1"/>
    </source>
</evidence>
<proteinExistence type="predicted"/>
<dbReference type="AlphaFoldDB" id="X1SH79"/>
<name>X1SH79_9ZZZZ</name>
<reference evidence="1" key="1">
    <citation type="journal article" date="2014" name="Front. Microbiol.">
        <title>High frequency of phylogenetically diverse reductive dehalogenase-homologous genes in deep subseafloor sedimentary metagenomes.</title>
        <authorList>
            <person name="Kawai M."/>
            <person name="Futagami T."/>
            <person name="Toyoda A."/>
            <person name="Takaki Y."/>
            <person name="Nishi S."/>
            <person name="Hori S."/>
            <person name="Arai W."/>
            <person name="Tsubouchi T."/>
            <person name="Morono Y."/>
            <person name="Uchiyama I."/>
            <person name="Ito T."/>
            <person name="Fujiyama A."/>
            <person name="Inagaki F."/>
            <person name="Takami H."/>
        </authorList>
    </citation>
    <scope>NUCLEOTIDE SEQUENCE</scope>
    <source>
        <strain evidence="1">Expedition CK06-06</strain>
    </source>
</reference>
<comment type="caution">
    <text evidence="1">The sequence shown here is derived from an EMBL/GenBank/DDBJ whole genome shotgun (WGS) entry which is preliminary data.</text>
</comment>
<gene>
    <name evidence="1" type="ORF">S12H4_20829</name>
</gene>